<dbReference type="Gene3D" id="3.30.1460.30">
    <property type="entry name" value="YgaC/TfoX-N like chaperone"/>
    <property type="match status" value="1"/>
</dbReference>
<dbReference type="InterPro" id="IPR007076">
    <property type="entry name" value="TfoX_N"/>
</dbReference>
<organism evidence="2 3">
    <name type="scientific">Kangiella aquimarina</name>
    <dbReference type="NCBI Taxonomy" id="261965"/>
    <lineage>
        <taxon>Bacteria</taxon>
        <taxon>Pseudomonadati</taxon>
        <taxon>Pseudomonadota</taxon>
        <taxon>Gammaproteobacteria</taxon>
        <taxon>Kangiellales</taxon>
        <taxon>Kangiellaceae</taxon>
        <taxon>Kangiella</taxon>
    </lineage>
</organism>
<evidence type="ECO:0000313" key="3">
    <source>
        <dbReference type="Proteomes" id="UP001324185"/>
    </source>
</evidence>
<evidence type="ECO:0000259" key="1">
    <source>
        <dbReference type="Pfam" id="PF04993"/>
    </source>
</evidence>
<keyword evidence="3" id="KW-1185">Reference proteome</keyword>
<dbReference type="RefSeq" id="WP_018623482.1">
    <property type="nucleotide sequence ID" value="NZ_CP140158.1"/>
</dbReference>
<dbReference type="Proteomes" id="UP001324185">
    <property type="component" value="Chromosome"/>
</dbReference>
<dbReference type="SUPFAM" id="SSF159894">
    <property type="entry name" value="YgaC/TfoX-N like"/>
    <property type="match status" value="1"/>
</dbReference>
<accession>A0ABZ0X540</accession>
<dbReference type="Pfam" id="PF04993">
    <property type="entry name" value="TfoX_N"/>
    <property type="match status" value="1"/>
</dbReference>
<sequence length="114" mass="12890">MASDLEFVEFVVEQIADECDITYRKMFGEYAVYSKGKVVALICDNQLFIKPTAVGKEFIGDYVEAPAYPGAKPSLLIEDQIEESEWLTQLIRVTERELPTPKPKKKKTAKKSGK</sequence>
<feature type="domain" description="TfoX N-terminal" evidence="1">
    <location>
        <begin position="14"/>
        <end position="93"/>
    </location>
</feature>
<reference evidence="2 3" key="1">
    <citation type="submission" date="2023-11" db="EMBL/GenBank/DDBJ databases">
        <title>MicrobeMod: A computational toolkit for identifying prokaryotic methylation and restriction-modification with nanopore sequencing.</title>
        <authorList>
            <person name="Crits-Christoph A."/>
            <person name="Kang S.C."/>
            <person name="Lee H."/>
            <person name="Ostrov N."/>
        </authorList>
    </citation>
    <scope>NUCLEOTIDE SEQUENCE [LARGE SCALE GENOMIC DNA]</scope>
    <source>
        <strain evidence="2 3">DSMZ 16071</strain>
    </source>
</reference>
<proteinExistence type="predicted"/>
<protein>
    <submittedName>
        <fullName evidence="2">TfoX/Sxy family protein</fullName>
    </submittedName>
</protein>
<gene>
    <name evidence="2" type="ORF">SR900_01125</name>
</gene>
<dbReference type="EMBL" id="CP140158">
    <property type="protein sequence ID" value="WQG85496.1"/>
    <property type="molecule type" value="Genomic_DNA"/>
</dbReference>
<evidence type="ECO:0000313" key="2">
    <source>
        <dbReference type="EMBL" id="WQG85496.1"/>
    </source>
</evidence>
<name>A0ABZ0X540_9GAMM</name>